<dbReference type="GO" id="GO:0003677">
    <property type="term" value="F:DNA binding"/>
    <property type="evidence" value="ECO:0007669"/>
    <property type="project" value="InterPro"/>
</dbReference>
<evidence type="ECO:0000256" key="3">
    <source>
        <dbReference type="ARBA" id="ARBA00023016"/>
    </source>
</evidence>
<evidence type="ECO:0000256" key="2">
    <source>
        <dbReference type="ARBA" id="ARBA00023015"/>
    </source>
</evidence>
<evidence type="ECO:0000256" key="5">
    <source>
        <dbReference type="HAMAP-Rule" id="MF_00081"/>
    </source>
</evidence>
<keyword evidence="3 5" id="KW-0346">Stress response</keyword>
<dbReference type="AlphaFoldDB" id="R4RWM6"/>
<keyword evidence="1 5" id="KW-0678">Repressor</keyword>
<dbReference type="HOGENOM" id="CLU_050019_1_0_14"/>
<organism evidence="7 8">
    <name type="scientific">Strawberry lethal yellows phytoplasma (CPA) str. NZSb11</name>
    <dbReference type="NCBI Taxonomy" id="980422"/>
    <lineage>
        <taxon>Bacteria</taxon>
        <taxon>Bacillati</taxon>
        <taxon>Mycoplasmatota</taxon>
        <taxon>Mollicutes</taxon>
        <taxon>Acholeplasmatales</taxon>
        <taxon>Acholeplasmataceae</taxon>
        <taxon>Candidatus Phytoplasma</taxon>
        <taxon>16SrXII (Stolbur group)</taxon>
    </lineage>
</organism>
<dbReference type="GO" id="GO:0045892">
    <property type="term" value="P:negative regulation of DNA-templated transcription"/>
    <property type="evidence" value="ECO:0007669"/>
    <property type="project" value="UniProtKB-UniRule"/>
</dbReference>
<evidence type="ECO:0000313" key="7">
    <source>
        <dbReference type="EMBL" id="AGL90277.1"/>
    </source>
</evidence>
<dbReference type="PANTHER" id="PTHR34824">
    <property type="entry name" value="HEAT-INDUCIBLE TRANSCRIPTION REPRESSOR HRCA"/>
    <property type="match status" value="1"/>
</dbReference>
<keyword evidence="8" id="KW-1185">Reference proteome</keyword>
<proteinExistence type="inferred from homology"/>
<dbReference type="SUPFAM" id="SSF46785">
    <property type="entry name" value="Winged helix' DNA-binding domain"/>
    <property type="match status" value="1"/>
</dbReference>
<dbReference type="PIRSF" id="PIRSF005485">
    <property type="entry name" value="HrcA"/>
    <property type="match status" value="1"/>
</dbReference>
<accession>R4RWM6</accession>
<name>R4RWM6_PHYAS</name>
<dbReference type="HAMAP" id="MF_00081">
    <property type="entry name" value="HrcA"/>
    <property type="match status" value="1"/>
</dbReference>
<protein>
    <recommendedName>
        <fullName evidence="5">Heat-inducible transcription repressor HrcA</fullName>
    </recommendedName>
</protein>
<dbReference type="EMBL" id="CP002548">
    <property type="protein sequence ID" value="AGL90277.1"/>
    <property type="molecule type" value="Genomic_DNA"/>
</dbReference>
<sequence length="346" mass="39629">MLKVLIMLSDRKKIILKAVVESYSQKRQPVGSKSLIHLPELQFSSATIRYDMLKLEEEGFLKKNHTSSGRIPSFKGYTYYLTHLLTRDYDAANSFPLIDKVIQNKTFHKNKVIKEAIKLLNSLTSYTAMAIGPDVFNNSKISKIDFIPLNHKQALILIITNKGDVQHQNISLDQTKEISIYDLKDIVKIISDLLVGKYLSEAVKIIQSDFVKQTIAKYIRFQEQLIALFIEAFSSFASENTYFAGISEMTKKKEFSDLELIKKIMNLLERKELLKILLNQEGLSFKLSDELQLTPVKDYMILSIPFAIDANEKGTIAILGPSWMKYPKIIPLLEYLSIHLSKLNQE</sequence>
<evidence type="ECO:0000259" key="6">
    <source>
        <dbReference type="Pfam" id="PF01628"/>
    </source>
</evidence>
<dbReference type="PATRIC" id="fig|980422.3.peg.331"/>
<dbReference type="Gene3D" id="3.30.390.60">
    <property type="entry name" value="Heat-inducible transcription repressor hrca homolog, domain 3"/>
    <property type="match status" value="1"/>
</dbReference>
<dbReference type="Pfam" id="PF01628">
    <property type="entry name" value="HrcA"/>
    <property type="match status" value="1"/>
</dbReference>
<comment type="similarity">
    <text evidence="5">Belongs to the HrcA family.</text>
</comment>
<dbReference type="KEGG" id="nzs:SLY_0357"/>
<dbReference type="InterPro" id="IPR021153">
    <property type="entry name" value="HrcA_C"/>
</dbReference>
<dbReference type="Proteomes" id="UP000013941">
    <property type="component" value="Chromosome"/>
</dbReference>
<keyword evidence="4 5" id="KW-0804">Transcription</keyword>
<dbReference type="Gene3D" id="1.10.10.10">
    <property type="entry name" value="Winged helix-like DNA-binding domain superfamily/Winged helix DNA-binding domain"/>
    <property type="match status" value="1"/>
</dbReference>
<feature type="domain" description="Heat-inducible transcription repressor HrcA C-terminal" evidence="6">
    <location>
        <begin position="111"/>
        <end position="330"/>
    </location>
</feature>
<keyword evidence="2 5" id="KW-0805">Transcription regulation</keyword>
<dbReference type="InterPro" id="IPR029016">
    <property type="entry name" value="GAF-like_dom_sf"/>
</dbReference>
<dbReference type="Gene3D" id="3.30.450.40">
    <property type="match status" value="1"/>
</dbReference>
<dbReference type="InterPro" id="IPR002571">
    <property type="entry name" value="HrcA"/>
</dbReference>
<comment type="function">
    <text evidence="5">Negative regulator of class I heat shock genes (grpE-dnaK-dnaJ and groELS operons). Prevents heat-shock induction of these operons.</text>
</comment>
<evidence type="ECO:0000256" key="1">
    <source>
        <dbReference type="ARBA" id="ARBA00022491"/>
    </source>
</evidence>
<reference evidence="7 8" key="1">
    <citation type="journal article" date="2013" name="BMC Genomics">
        <title>Comparison of the complete genome sequence of two closely related isolates of 'Candidatus Phytoplasma australiense' reveals genome plasticity.</title>
        <authorList>
            <person name="Andersen M.T."/>
            <person name="Liefting L.W."/>
            <person name="Havukkala I."/>
            <person name="Beever R.E."/>
        </authorList>
    </citation>
    <scope>NUCLEOTIDE SEQUENCE [LARGE SCALE GENOMIC DNA]</scope>
    <source>
        <strain evidence="7 8">NZSb11</strain>
    </source>
</reference>
<evidence type="ECO:0000313" key="8">
    <source>
        <dbReference type="Proteomes" id="UP000013941"/>
    </source>
</evidence>
<dbReference type="PANTHER" id="PTHR34824:SF1">
    <property type="entry name" value="HEAT-INDUCIBLE TRANSCRIPTION REPRESSOR HRCA"/>
    <property type="match status" value="1"/>
</dbReference>
<dbReference type="SUPFAM" id="SSF55781">
    <property type="entry name" value="GAF domain-like"/>
    <property type="match status" value="1"/>
</dbReference>
<gene>
    <name evidence="5 7" type="primary">hrcA</name>
    <name evidence="7" type="ORF">SLY_0357</name>
</gene>
<dbReference type="InterPro" id="IPR023120">
    <property type="entry name" value="WHTH_transcript_rep_HrcA_IDD"/>
</dbReference>
<dbReference type="InterPro" id="IPR036390">
    <property type="entry name" value="WH_DNA-bd_sf"/>
</dbReference>
<evidence type="ECO:0000256" key="4">
    <source>
        <dbReference type="ARBA" id="ARBA00023163"/>
    </source>
</evidence>
<dbReference type="NCBIfam" id="TIGR00331">
    <property type="entry name" value="hrcA"/>
    <property type="match status" value="1"/>
</dbReference>
<dbReference type="InterPro" id="IPR036388">
    <property type="entry name" value="WH-like_DNA-bd_sf"/>
</dbReference>